<accession>A0A6L3T2G4</accession>
<sequence>MTMIKTFAAGIFGFAMCASATAFAGGAGNYSVQGSNGEPGTEYTGSLTIAQTSKDTFKLNWNIGGDKYTGYAVGDARILAASFTSEGSSGTALLVDDDAGGYKSIWAFNGEKRMGYELIKPK</sequence>
<reference evidence="2 3" key="1">
    <citation type="submission" date="2019-09" db="EMBL/GenBank/DDBJ databases">
        <title>YIM 48816 draft genome.</title>
        <authorList>
            <person name="Jiang L."/>
        </authorList>
    </citation>
    <scope>NUCLEOTIDE SEQUENCE [LARGE SCALE GENOMIC DNA]</scope>
    <source>
        <strain evidence="2 3">YIM 48816</strain>
    </source>
</reference>
<comment type="caution">
    <text evidence="2">The sequence shown here is derived from an EMBL/GenBank/DDBJ whole genome shotgun (WGS) entry which is preliminary data.</text>
</comment>
<evidence type="ECO:0000256" key="1">
    <source>
        <dbReference type="SAM" id="SignalP"/>
    </source>
</evidence>
<organism evidence="2 3">
    <name type="scientific">Methylobacterium soli</name>
    <dbReference type="NCBI Taxonomy" id="553447"/>
    <lineage>
        <taxon>Bacteria</taxon>
        <taxon>Pseudomonadati</taxon>
        <taxon>Pseudomonadota</taxon>
        <taxon>Alphaproteobacteria</taxon>
        <taxon>Hyphomicrobiales</taxon>
        <taxon>Methylobacteriaceae</taxon>
        <taxon>Methylobacterium</taxon>
    </lineage>
</organism>
<name>A0A6L3T2G4_9HYPH</name>
<protein>
    <recommendedName>
        <fullName evidence="4">Fibronectin-binding protein</fullName>
    </recommendedName>
</protein>
<feature type="signal peptide" evidence="1">
    <location>
        <begin position="1"/>
        <end position="24"/>
    </location>
</feature>
<keyword evidence="3" id="KW-1185">Reference proteome</keyword>
<gene>
    <name evidence="2" type="ORF">F6X53_10925</name>
</gene>
<dbReference type="AlphaFoldDB" id="A0A6L3T2G4"/>
<dbReference type="Proteomes" id="UP000474159">
    <property type="component" value="Unassembled WGS sequence"/>
</dbReference>
<dbReference type="RefSeq" id="WP_151000051.1">
    <property type="nucleotide sequence ID" value="NZ_BPQY01000229.1"/>
</dbReference>
<evidence type="ECO:0008006" key="4">
    <source>
        <dbReference type="Google" id="ProtNLM"/>
    </source>
</evidence>
<keyword evidence="1" id="KW-0732">Signal</keyword>
<dbReference type="EMBL" id="VZZK01000009">
    <property type="protein sequence ID" value="KAB1079316.1"/>
    <property type="molecule type" value="Genomic_DNA"/>
</dbReference>
<proteinExistence type="predicted"/>
<evidence type="ECO:0000313" key="3">
    <source>
        <dbReference type="Proteomes" id="UP000474159"/>
    </source>
</evidence>
<feature type="chain" id="PRO_5026856712" description="Fibronectin-binding protein" evidence="1">
    <location>
        <begin position="25"/>
        <end position="122"/>
    </location>
</feature>
<evidence type="ECO:0000313" key="2">
    <source>
        <dbReference type="EMBL" id="KAB1079316.1"/>
    </source>
</evidence>
<dbReference type="OrthoDB" id="9810038at2"/>